<proteinExistence type="predicted"/>
<name>A0A8S5VA67_9CAUD</name>
<accession>A0A8S5VA67</accession>
<organism evidence="1">
    <name type="scientific">Siphoviridae sp. ct6HQ3</name>
    <dbReference type="NCBI Taxonomy" id="2825341"/>
    <lineage>
        <taxon>Viruses</taxon>
        <taxon>Duplodnaviria</taxon>
        <taxon>Heunggongvirae</taxon>
        <taxon>Uroviricota</taxon>
        <taxon>Caudoviricetes</taxon>
    </lineage>
</organism>
<reference evidence="1" key="1">
    <citation type="journal article" date="2021" name="Proc. Natl. Acad. Sci. U.S.A.">
        <title>A Catalog of Tens of Thousands of Viruses from Human Metagenomes Reveals Hidden Associations with Chronic Diseases.</title>
        <authorList>
            <person name="Tisza M.J."/>
            <person name="Buck C.B."/>
        </authorList>
    </citation>
    <scope>NUCLEOTIDE SEQUENCE</scope>
    <source>
        <strain evidence="1">Ct6HQ3</strain>
    </source>
</reference>
<protein>
    <submittedName>
        <fullName evidence="1">Uncharacterized protein</fullName>
    </submittedName>
</protein>
<sequence>MTPVDFANRKIAEWQTKSREASENADLAAFEFAEREIKTYKDMLELWLKRCSKIGN</sequence>
<dbReference type="EMBL" id="BK016233">
    <property type="protein sequence ID" value="DAG03649.1"/>
    <property type="molecule type" value="Genomic_DNA"/>
</dbReference>
<evidence type="ECO:0000313" key="1">
    <source>
        <dbReference type="EMBL" id="DAG03649.1"/>
    </source>
</evidence>